<evidence type="ECO:0000313" key="2">
    <source>
        <dbReference type="EMBL" id="EAT87497.2"/>
    </source>
</evidence>
<gene>
    <name evidence="2" type="ORF">SNOG_05106</name>
</gene>
<dbReference type="EMBL" id="CH445331">
    <property type="protein sequence ID" value="EAT87497.2"/>
    <property type="molecule type" value="Genomic_DNA"/>
</dbReference>
<name>Q0UT08_PHANO</name>
<dbReference type="Proteomes" id="UP000001055">
    <property type="component" value="Unassembled WGS sequence"/>
</dbReference>
<dbReference type="VEuPathDB" id="FungiDB:JI435_051060"/>
<reference evidence="3" key="1">
    <citation type="journal article" date="2007" name="Plant Cell">
        <title>Dothideomycete-plant interactions illuminated by genome sequencing and EST analysis of the wheat pathogen Stagonospora nodorum.</title>
        <authorList>
            <person name="Hane J.K."/>
            <person name="Lowe R.G."/>
            <person name="Solomon P.S."/>
            <person name="Tan K.C."/>
            <person name="Schoch C.L."/>
            <person name="Spatafora J.W."/>
            <person name="Crous P.W."/>
            <person name="Kodira C."/>
            <person name="Birren B.W."/>
            <person name="Galagan J.E."/>
            <person name="Torriani S.F."/>
            <person name="McDonald B.A."/>
            <person name="Oliver R.P."/>
        </authorList>
    </citation>
    <scope>NUCLEOTIDE SEQUENCE [LARGE SCALE GENOMIC DNA]</scope>
    <source>
        <strain evidence="3">SN15 / ATCC MYA-4574 / FGSC 10173</strain>
    </source>
</reference>
<accession>Q0UT08</accession>
<proteinExistence type="predicted"/>
<sequence>MFNVRSIVLLVISYVVIPRLTFLPQGFHTLLMLFGPFLIPRVFDWFSTARATSRSAPVRPTPPRVQKCAQFTMRKRRRVPRPLATPDLCPKTSSCEHKAIYGQRPAYFSRGFVTCESSRTRMMHSVKKFASPNGMHNRLLYLVYGPDALLNCVWCTSSKGNDQNAVLLVRAS</sequence>
<keyword evidence="1" id="KW-0472">Membrane</keyword>
<dbReference type="HOGENOM" id="CLU_1555815_0_0_1"/>
<evidence type="ECO:0000313" key="3">
    <source>
        <dbReference type="Proteomes" id="UP000001055"/>
    </source>
</evidence>
<dbReference type="KEGG" id="pno:SNOG_05106"/>
<keyword evidence="1" id="KW-1133">Transmembrane helix</keyword>
<evidence type="ECO:0000256" key="1">
    <source>
        <dbReference type="SAM" id="Phobius"/>
    </source>
</evidence>
<protein>
    <submittedName>
        <fullName evidence="2">Uncharacterized protein</fullName>
    </submittedName>
</protein>
<dbReference type="STRING" id="321614.Q0UT08"/>
<dbReference type="AlphaFoldDB" id="Q0UT08"/>
<keyword evidence="1" id="KW-0812">Transmembrane</keyword>
<dbReference type="InParanoid" id="Q0UT08"/>
<dbReference type="RefSeq" id="XP_001795516.1">
    <property type="nucleotide sequence ID" value="XM_001795464.1"/>
</dbReference>
<dbReference type="eggNOG" id="KOG4253">
    <property type="taxonomic scope" value="Eukaryota"/>
</dbReference>
<dbReference type="GeneID" id="5972391"/>
<organism evidence="2 3">
    <name type="scientific">Phaeosphaeria nodorum (strain SN15 / ATCC MYA-4574 / FGSC 10173)</name>
    <name type="common">Glume blotch fungus</name>
    <name type="synonym">Parastagonospora nodorum</name>
    <dbReference type="NCBI Taxonomy" id="321614"/>
    <lineage>
        <taxon>Eukaryota</taxon>
        <taxon>Fungi</taxon>
        <taxon>Dikarya</taxon>
        <taxon>Ascomycota</taxon>
        <taxon>Pezizomycotina</taxon>
        <taxon>Dothideomycetes</taxon>
        <taxon>Pleosporomycetidae</taxon>
        <taxon>Pleosporales</taxon>
        <taxon>Pleosporineae</taxon>
        <taxon>Phaeosphaeriaceae</taxon>
        <taxon>Parastagonospora</taxon>
    </lineage>
</organism>
<feature type="transmembrane region" description="Helical" evidence="1">
    <location>
        <begin position="6"/>
        <end position="23"/>
    </location>
</feature>